<dbReference type="GeneID" id="25731454"/>
<gene>
    <name evidence="2" type="ORF">MNEG_13941</name>
</gene>
<dbReference type="Proteomes" id="UP000054498">
    <property type="component" value="Unassembled WGS sequence"/>
</dbReference>
<dbReference type="EMBL" id="KK104366">
    <property type="protein sequence ID" value="KIY94020.1"/>
    <property type="molecule type" value="Genomic_DNA"/>
</dbReference>
<sequence length="105" mass="10796">VGRGNADRACKALGGPLLKGGVGRLWAGGAPFIHEHHGRRGGRVPAGTGRPAGEGAAGGACARRGVIRGGSGGWRGWSTVGRRRWWRRRGCRGRGHRGGRTGGAV</sequence>
<evidence type="ECO:0000313" key="2">
    <source>
        <dbReference type="EMBL" id="KIY94020.1"/>
    </source>
</evidence>
<feature type="non-terminal residue" evidence="2">
    <location>
        <position position="1"/>
    </location>
</feature>
<feature type="region of interest" description="Disordered" evidence="1">
    <location>
        <begin position="34"/>
        <end position="59"/>
    </location>
</feature>
<protein>
    <submittedName>
        <fullName evidence="2">Uncharacterized protein</fullName>
    </submittedName>
</protein>
<dbReference type="AlphaFoldDB" id="A0A0D2MFZ8"/>
<proteinExistence type="predicted"/>
<dbReference type="KEGG" id="mng:MNEG_13941"/>
<dbReference type="RefSeq" id="XP_013893040.1">
    <property type="nucleotide sequence ID" value="XM_014037586.1"/>
</dbReference>
<accession>A0A0D2MFZ8</accession>
<evidence type="ECO:0000256" key="1">
    <source>
        <dbReference type="SAM" id="MobiDB-lite"/>
    </source>
</evidence>
<reference evidence="2 3" key="1">
    <citation type="journal article" date="2013" name="BMC Genomics">
        <title>Reconstruction of the lipid metabolism for the microalga Monoraphidium neglectum from its genome sequence reveals characteristics suitable for biofuel production.</title>
        <authorList>
            <person name="Bogen C."/>
            <person name="Al-Dilaimi A."/>
            <person name="Albersmeier A."/>
            <person name="Wichmann J."/>
            <person name="Grundmann M."/>
            <person name="Rupp O."/>
            <person name="Lauersen K.J."/>
            <person name="Blifernez-Klassen O."/>
            <person name="Kalinowski J."/>
            <person name="Goesmann A."/>
            <person name="Mussgnug J.H."/>
            <person name="Kruse O."/>
        </authorList>
    </citation>
    <scope>NUCLEOTIDE SEQUENCE [LARGE SCALE GENOMIC DNA]</scope>
    <source>
        <strain evidence="2 3">SAG 48.87</strain>
    </source>
</reference>
<organism evidence="2 3">
    <name type="scientific">Monoraphidium neglectum</name>
    <dbReference type="NCBI Taxonomy" id="145388"/>
    <lineage>
        <taxon>Eukaryota</taxon>
        <taxon>Viridiplantae</taxon>
        <taxon>Chlorophyta</taxon>
        <taxon>core chlorophytes</taxon>
        <taxon>Chlorophyceae</taxon>
        <taxon>CS clade</taxon>
        <taxon>Sphaeropleales</taxon>
        <taxon>Selenastraceae</taxon>
        <taxon>Monoraphidium</taxon>
    </lineage>
</organism>
<feature type="non-terminal residue" evidence="2">
    <location>
        <position position="105"/>
    </location>
</feature>
<name>A0A0D2MFZ8_9CHLO</name>
<keyword evidence="3" id="KW-1185">Reference proteome</keyword>
<evidence type="ECO:0000313" key="3">
    <source>
        <dbReference type="Proteomes" id="UP000054498"/>
    </source>
</evidence>